<dbReference type="InterPro" id="IPR035439">
    <property type="entry name" value="UPF0145_dom_sf"/>
</dbReference>
<feature type="signal peptide" evidence="2">
    <location>
        <begin position="1"/>
        <end position="20"/>
    </location>
</feature>
<dbReference type="Proteomes" id="UP001168642">
    <property type="component" value="Unassembled WGS sequence"/>
</dbReference>
<evidence type="ECO:0000313" key="3">
    <source>
        <dbReference type="EMBL" id="MDO3695958.1"/>
    </source>
</evidence>
<reference evidence="3" key="1">
    <citation type="submission" date="2023-07" db="EMBL/GenBank/DDBJ databases">
        <title>Wenyingzhuangia sp. chi5 genome sequencing and assembly.</title>
        <authorList>
            <person name="Park S."/>
        </authorList>
    </citation>
    <scope>NUCLEOTIDE SEQUENCE</scope>
    <source>
        <strain evidence="3">Chi5</strain>
    </source>
</reference>
<keyword evidence="2" id="KW-0732">Signal</keyword>
<dbReference type="RefSeq" id="WP_302885264.1">
    <property type="nucleotide sequence ID" value="NZ_JAUMIT010000013.1"/>
</dbReference>
<dbReference type="SUPFAM" id="SSF117782">
    <property type="entry name" value="YbjQ-like"/>
    <property type="match status" value="1"/>
</dbReference>
<dbReference type="InterPro" id="IPR002765">
    <property type="entry name" value="UPF0145_YbjQ-like"/>
</dbReference>
<dbReference type="EMBL" id="JAUMIT010000013">
    <property type="protein sequence ID" value="MDO3695958.1"/>
    <property type="molecule type" value="Genomic_DNA"/>
</dbReference>
<evidence type="ECO:0000256" key="2">
    <source>
        <dbReference type="SAM" id="SignalP"/>
    </source>
</evidence>
<gene>
    <name evidence="3" type="ORF">QVZ41_13990</name>
</gene>
<accession>A0ABT8VVF4</accession>
<keyword evidence="4" id="KW-1185">Reference proteome</keyword>
<evidence type="ECO:0000256" key="1">
    <source>
        <dbReference type="ARBA" id="ARBA00010751"/>
    </source>
</evidence>
<sequence>MKKIIISILSLQLLSCSTTAVIKTDNSTEKFAKTNPENIKVYSSEKINEKYIIIGEVVSNVDANKSSEKAIKELKKGASTIGADAISNLKLEIGIAHGFWTANSIKATGTAIKYIK</sequence>
<protein>
    <submittedName>
        <fullName evidence="3">Heavy metal-binding domain-containing protein</fullName>
    </submittedName>
</protein>
<name>A0ABT8VVF4_9FLAO</name>
<feature type="chain" id="PRO_5046118798" evidence="2">
    <location>
        <begin position="21"/>
        <end position="116"/>
    </location>
</feature>
<evidence type="ECO:0000313" key="4">
    <source>
        <dbReference type="Proteomes" id="UP001168642"/>
    </source>
</evidence>
<comment type="caution">
    <text evidence="3">The sequence shown here is derived from an EMBL/GenBank/DDBJ whole genome shotgun (WGS) entry which is preliminary data.</text>
</comment>
<proteinExistence type="inferred from homology"/>
<organism evidence="3 4">
    <name type="scientific">Wenyingzhuangia gilva</name>
    <dbReference type="NCBI Taxonomy" id="3057677"/>
    <lineage>
        <taxon>Bacteria</taxon>
        <taxon>Pseudomonadati</taxon>
        <taxon>Bacteroidota</taxon>
        <taxon>Flavobacteriia</taxon>
        <taxon>Flavobacteriales</taxon>
        <taxon>Flavobacteriaceae</taxon>
        <taxon>Wenyingzhuangia</taxon>
    </lineage>
</organism>
<comment type="similarity">
    <text evidence="1">Belongs to the UPF0145 family.</text>
</comment>
<dbReference type="Pfam" id="PF01906">
    <property type="entry name" value="YbjQ_1"/>
    <property type="match status" value="1"/>
</dbReference>